<dbReference type="PROSITE" id="PS50023">
    <property type="entry name" value="LIM_DOMAIN_2"/>
    <property type="match status" value="1"/>
</dbReference>
<evidence type="ECO:0000313" key="9">
    <source>
        <dbReference type="Proteomes" id="UP000527355"/>
    </source>
</evidence>
<dbReference type="InterPro" id="IPR029182">
    <property type="entry name" value="TOMM6"/>
</dbReference>
<dbReference type="Proteomes" id="UP000527355">
    <property type="component" value="Unassembled WGS sequence"/>
</dbReference>
<keyword evidence="4 5" id="KW-0440">LIM domain</keyword>
<protein>
    <recommendedName>
        <fullName evidence="7">LIM zinc-binding domain-containing protein</fullName>
    </recommendedName>
</protein>
<dbReference type="Pfam" id="PF15184">
    <property type="entry name" value="TOM6p"/>
    <property type="match status" value="1"/>
</dbReference>
<keyword evidence="2" id="KW-0677">Repeat</keyword>
<evidence type="ECO:0000256" key="4">
    <source>
        <dbReference type="ARBA" id="ARBA00023038"/>
    </source>
</evidence>
<gene>
    <name evidence="8" type="ORF">mMyoMyo1_011979</name>
</gene>
<keyword evidence="9" id="KW-1185">Reference proteome</keyword>
<dbReference type="PANTHER" id="PTHR24211:SF35">
    <property type="entry name" value="PRICKLE-LIKE PROTEIN 4"/>
    <property type="match status" value="1"/>
</dbReference>
<dbReference type="CDD" id="cd09340">
    <property type="entry name" value="LIM1_Testin_like"/>
    <property type="match status" value="1"/>
</dbReference>
<evidence type="ECO:0000256" key="1">
    <source>
        <dbReference type="ARBA" id="ARBA00022723"/>
    </source>
</evidence>
<feature type="domain" description="LIM zinc-binding" evidence="7">
    <location>
        <begin position="98"/>
        <end position="163"/>
    </location>
</feature>
<dbReference type="InterPro" id="IPR001781">
    <property type="entry name" value="Znf_LIM"/>
</dbReference>
<proteinExistence type="predicted"/>
<keyword evidence="3 5" id="KW-0862">Zinc</keyword>
<evidence type="ECO:0000259" key="7">
    <source>
        <dbReference type="PROSITE" id="PS50023"/>
    </source>
</evidence>
<evidence type="ECO:0000256" key="5">
    <source>
        <dbReference type="PROSITE-ProRule" id="PRU00125"/>
    </source>
</evidence>
<dbReference type="Gene3D" id="2.10.110.10">
    <property type="entry name" value="Cysteine Rich Protein"/>
    <property type="match status" value="2"/>
</dbReference>
<feature type="region of interest" description="Disordered" evidence="6">
    <location>
        <begin position="235"/>
        <end position="314"/>
    </location>
</feature>
<dbReference type="Pfam" id="PF00412">
    <property type="entry name" value="LIM"/>
    <property type="match status" value="2"/>
</dbReference>
<dbReference type="AlphaFoldDB" id="A0A7J7WW98"/>
<dbReference type="VEuPathDB" id="HostDB:GeneID_118660669"/>
<dbReference type="GO" id="GO:0046872">
    <property type="term" value="F:metal ion binding"/>
    <property type="evidence" value="ECO:0007669"/>
    <property type="project" value="UniProtKB-KW"/>
</dbReference>
<accession>A0A7J7WW98</accession>
<dbReference type="PANTHER" id="PTHR24211">
    <property type="entry name" value="LIM DOMAIN-CONTAINING PROTEIN"/>
    <property type="match status" value="1"/>
</dbReference>
<keyword evidence="1 5" id="KW-0479">Metal-binding</keyword>
<dbReference type="EMBL" id="JABWUV010000007">
    <property type="protein sequence ID" value="KAF6341578.1"/>
    <property type="molecule type" value="Genomic_DNA"/>
</dbReference>
<comment type="caution">
    <text evidence="8">The sequence shown here is derived from an EMBL/GenBank/DDBJ whole genome shotgun (WGS) entry which is preliminary data.</text>
</comment>
<dbReference type="FunFam" id="2.10.110.10:FF:000005">
    <property type="entry name" value="Testin isoform 1"/>
    <property type="match status" value="1"/>
</dbReference>
<dbReference type="GO" id="GO:0005742">
    <property type="term" value="C:mitochondrial outer membrane translocase complex"/>
    <property type="evidence" value="ECO:0007669"/>
    <property type="project" value="InterPro"/>
</dbReference>
<dbReference type="PROSITE" id="PS00478">
    <property type="entry name" value="LIM_DOMAIN_1"/>
    <property type="match status" value="1"/>
</dbReference>
<sequence>MAHPAAFRRKPDLRGRLGRKQARDLLPALLCPLPVRIHLSSQRQPPSKAPLRPKMTERYCLAPGEEELAELQLFCAQRRREALGQGVACLIPPKLQECTCGKCRERLRPREYGVFAARAGERPCWHQACFACQACGQALMNRIYFYHDGHLYCGRHAELLRPHCPACDQLIFSPRCTEAEGWRWHENRFCCQDCAGPLGGGRYAWPGGGPCCPTCFESRYSDAGWSLAATLEGRPPREHVDAQPGVPPLSRVSDSLQPRRPPFRGSRRKCDAGSCVIPVRGQRPRSGRAERGAAAMASSGVGASAGGSASEAPEIPDNVGDWLRGVYRFATDRNDFRRNLILNLGLFAAGVWLARNLSDIDLMAPQPGV</sequence>
<name>A0A7J7WW98_MYOMY</name>
<organism evidence="8 9">
    <name type="scientific">Myotis myotis</name>
    <name type="common">Greater mouse-eared bat</name>
    <name type="synonym">Vespertilio myotis</name>
    <dbReference type="NCBI Taxonomy" id="51298"/>
    <lineage>
        <taxon>Eukaryota</taxon>
        <taxon>Metazoa</taxon>
        <taxon>Chordata</taxon>
        <taxon>Craniata</taxon>
        <taxon>Vertebrata</taxon>
        <taxon>Euteleostomi</taxon>
        <taxon>Mammalia</taxon>
        <taxon>Eutheria</taxon>
        <taxon>Laurasiatheria</taxon>
        <taxon>Chiroptera</taxon>
        <taxon>Yangochiroptera</taxon>
        <taxon>Vespertilionidae</taxon>
        <taxon>Myotis</taxon>
    </lineage>
</organism>
<evidence type="ECO:0000256" key="6">
    <source>
        <dbReference type="SAM" id="MobiDB-lite"/>
    </source>
</evidence>
<evidence type="ECO:0000256" key="2">
    <source>
        <dbReference type="ARBA" id="ARBA00022737"/>
    </source>
</evidence>
<dbReference type="InterPro" id="IPR047120">
    <property type="entry name" value="Pk/Esn/Tes"/>
</dbReference>
<dbReference type="VEuPathDB" id="HostDB:PRICKLE4"/>
<reference evidence="8 9" key="1">
    <citation type="journal article" date="2020" name="Nature">
        <title>Six reference-quality genomes reveal evolution of bat adaptations.</title>
        <authorList>
            <person name="Jebb D."/>
            <person name="Huang Z."/>
            <person name="Pippel M."/>
            <person name="Hughes G.M."/>
            <person name="Lavrichenko K."/>
            <person name="Devanna P."/>
            <person name="Winkler S."/>
            <person name="Jermiin L.S."/>
            <person name="Skirmuntt E.C."/>
            <person name="Katzourakis A."/>
            <person name="Burkitt-Gray L."/>
            <person name="Ray D.A."/>
            <person name="Sullivan K.A.M."/>
            <person name="Roscito J.G."/>
            <person name="Kirilenko B.M."/>
            <person name="Davalos L.M."/>
            <person name="Corthals A.P."/>
            <person name="Power M.L."/>
            <person name="Jones G."/>
            <person name="Ransome R.D."/>
            <person name="Dechmann D.K.N."/>
            <person name="Locatelli A.G."/>
            <person name="Puechmaille S.J."/>
            <person name="Fedrigo O."/>
            <person name="Jarvis E.D."/>
            <person name="Hiller M."/>
            <person name="Vernes S.C."/>
            <person name="Myers E.W."/>
            <person name="Teeling E.C."/>
        </authorList>
    </citation>
    <scope>NUCLEOTIDE SEQUENCE [LARGE SCALE GENOMIC DNA]</scope>
    <source>
        <strain evidence="8">MMyoMyo1</strain>
        <tissue evidence="8">Flight muscle</tissue>
    </source>
</reference>
<dbReference type="SUPFAM" id="SSF57716">
    <property type="entry name" value="Glucocorticoid receptor-like (DNA-binding domain)"/>
    <property type="match status" value="1"/>
</dbReference>
<evidence type="ECO:0000313" key="8">
    <source>
        <dbReference type="EMBL" id="KAF6341578.1"/>
    </source>
</evidence>
<dbReference type="SMART" id="SM00132">
    <property type="entry name" value="LIM"/>
    <property type="match status" value="2"/>
</dbReference>
<feature type="compositionally biased region" description="Low complexity" evidence="6">
    <location>
        <begin position="292"/>
        <end position="312"/>
    </location>
</feature>
<evidence type="ECO:0000256" key="3">
    <source>
        <dbReference type="ARBA" id="ARBA00022833"/>
    </source>
</evidence>